<dbReference type="Gene3D" id="2.130.10.30">
    <property type="entry name" value="Regulator of chromosome condensation 1/beta-lactamase-inhibitor protein II"/>
    <property type="match status" value="2"/>
</dbReference>
<dbReference type="PROSITE" id="PS50067">
    <property type="entry name" value="KINESIN_MOTOR_2"/>
    <property type="match status" value="1"/>
</dbReference>
<dbReference type="AlphaFoldDB" id="A0AAU9KGL2"/>
<evidence type="ECO:0000256" key="4">
    <source>
        <dbReference type="ARBA" id="ARBA00023175"/>
    </source>
</evidence>
<dbReference type="PROSITE" id="PS00626">
    <property type="entry name" value="RCC1_2"/>
    <property type="match status" value="1"/>
</dbReference>
<dbReference type="InterPro" id="IPR009091">
    <property type="entry name" value="RCC1/BLIP-II"/>
</dbReference>
<proteinExistence type="inferred from homology"/>
<evidence type="ECO:0000313" key="9">
    <source>
        <dbReference type="EMBL" id="CAG9335929.1"/>
    </source>
</evidence>
<evidence type="ECO:0000256" key="5">
    <source>
        <dbReference type="PROSITE-ProRule" id="PRU00235"/>
    </source>
</evidence>
<dbReference type="PRINTS" id="PR00380">
    <property type="entry name" value="KINESINHEAVY"/>
</dbReference>
<dbReference type="SUPFAM" id="SSF52540">
    <property type="entry name" value="P-loop containing nucleoside triphosphate hydrolases"/>
    <property type="match status" value="1"/>
</dbReference>
<dbReference type="GO" id="GO:0008017">
    <property type="term" value="F:microtubule binding"/>
    <property type="evidence" value="ECO:0007669"/>
    <property type="project" value="InterPro"/>
</dbReference>
<dbReference type="GO" id="GO:0005524">
    <property type="term" value="F:ATP binding"/>
    <property type="evidence" value="ECO:0007669"/>
    <property type="project" value="UniProtKB-UniRule"/>
</dbReference>
<dbReference type="Gene3D" id="3.40.850.10">
    <property type="entry name" value="Kinesin motor domain"/>
    <property type="match status" value="1"/>
</dbReference>
<feature type="region of interest" description="Disordered" evidence="7">
    <location>
        <begin position="501"/>
        <end position="656"/>
    </location>
</feature>
<reference evidence="9" key="1">
    <citation type="submission" date="2021-09" db="EMBL/GenBank/DDBJ databases">
        <authorList>
            <consortium name="AG Swart"/>
            <person name="Singh M."/>
            <person name="Singh A."/>
            <person name="Seah K."/>
            <person name="Emmerich C."/>
        </authorList>
    </citation>
    <scope>NUCLEOTIDE SEQUENCE</scope>
    <source>
        <strain evidence="9">ATCC30299</strain>
    </source>
</reference>
<dbReference type="InterPro" id="IPR001752">
    <property type="entry name" value="Kinesin_motor_dom"/>
</dbReference>
<keyword evidence="1 6" id="KW-0547">Nucleotide-binding</keyword>
<feature type="repeat" description="RCC1" evidence="5">
    <location>
        <begin position="812"/>
        <end position="868"/>
    </location>
</feature>
<dbReference type="SUPFAM" id="SSF50985">
    <property type="entry name" value="RCC1/BLIP-II"/>
    <property type="match status" value="2"/>
</dbReference>
<comment type="caution">
    <text evidence="9">The sequence shown here is derived from an EMBL/GenBank/DDBJ whole genome shotgun (WGS) entry which is preliminary data.</text>
</comment>
<evidence type="ECO:0000313" key="10">
    <source>
        <dbReference type="Proteomes" id="UP001162131"/>
    </source>
</evidence>
<keyword evidence="2 6" id="KW-0067">ATP-binding</keyword>
<comment type="similarity">
    <text evidence="6">Belongs to the TRAFAC class myosin-kinesin ATPase superfamily. Kinesin family.</text>
</comment>
<dbReference type="PANTHER" id="PTHR47968:SF75">
    <property type="entry name" value="CENTROMERE-ASSOCIATED PROTEIN E"/>
    <property type="match status" value="1"/>
</dbReference>
<dbReference type="PROSITE" id="PS50012">
    <property type="entry name" value="RCC1_3"/>
    <property type="match status" value="6"/>
</dbReference>
<accession>A0AAU9KGL2</accession>
<feature type="binding site" evidence="6">
    <location>
        <begin position="84"/>
        <end position="91"/>
    </location>
    <ligand>
        <name>ATP</name>
        <dbReference type="ChEBI" id="CHEBI:30616"/>
    </ligand>
</feature>
<dbReference type="Proteomes" id="UP001162131">
    <property type="component" value="Unassembled WGS sequence"/>
</dbReference>
<dbReference type="InterPro" id="IPR019821">
    <property type="entry name" value="Kinesin_motor_CS"/>
</dbReference>
<dbReference type="InterPro" id="IPR036961">
    <property type="entry name" value="Kinesin_motor_dom_sf"/>
</dbReference>
<feature type="domain" description="Kinesin motor" evidence="8">
    <location>
        <begin position="6"/>
        <end position="329"/>
    </location>
</feature>
<feature type="repeat" description="RCC1" evidence="5">
    <location>
        <begin position="763"/>
        <end position="812"/>
    </location>
</feature>
<dbReference type="InterPro" id="IPR000408">
    <property type="entry name" value="Reg_chr_condens"/>
</dbReference>
<feature type="compositionally biased region" description="Basic and acidic residues" evidence="7">
    <location>
        <begin position="503"/>
        <end position="516"/>
    </location>
</feature>
<dbReference type="InterPro" id="IPR027417">
    <property type="entry name" value="P-loop_NTPase"/>
</dbReference>
<keyword evidence="10" id="KW-1185">Reference proteome</keyword>
<dbReference type="PANTHER" id="PTHR47968">
    <property type="entry name" value="CENTROMERE PROTEIN E"/>
    <property type="match status" value="1"/>
</dbReference>
<evidence type="ECO:0000256" key="1">
    <source>
        <dbReference type="ARBA" id="ARBA00022741"/>
    </source>
</evidence>
<keyword evidence="3" id="KW-0175">Coiled coil</keyword>
<dbReference type="Pfam" id="PF13540">
    <property type="entry name" value="RCC1_2"/>
    <property type="match status" value="1"/>
</dbReference>
<evidence type="ECO:0000256" key="6">
    <source>
        <dbReference type="PROSITE-ProRule" id="PRU00283"/>
    </source>
</evidence>
<dbReference type="GO" id="GO:0003777">
    <property type="term" value="F:microtubule motor activity"/>
    <property type="evidence" value="ECO:0007669"/>
    <property type="project" value="InterPro"/>
</dbReference>
<evidence type="ECO:0000259" key="8">
    <source>
        <dbReference type="PROSITE" id="PS50067"/>
    </source>
</evidence>
<dbReference type="InterPro" id="IPR027640">
    <property type="entry name" value="Kinesin-like_fam"/>
</dbReference>
<sequence length="1025" mass="114650">MKSKDRIRVCIRSRPLFSQDSKDAFIYSSSSIQLKQSISNVPSSYTFDNVFDSQTATSEVYDTVCKEIIEGAIEGYNGTILAYGQTTSGKTHTIIGNPESPGILSLTFIDIFNIIQSKRREFTILVSYLEVYNEIINDLLDPGSINLRIREDPTEGYFVSGLKQLVVRNPKEAVEILEFGEKQRRYRATNIHEHSSRSHTVFRILIESKDIDGLIDDGNEIRIKGNMRFSVLNLVDLAGSERIGDVGNTDTSETSHINKSLFVLANVINKLADNPNAHIPFRDSKLTRILSNSLGGNALTAIICTIAPEINNVQLSISTLRFATRAKSIKNQPIINEVIDDSKLITGYKNKIARLEAQISSIITSKDKEISKLKEENAKLRELSMNTPEKQDKEQVIKFVNVSEQEFYEKYKELQKNFNIQISIKHSLMKELGDIKELGIIGFDIQKRKFDKENTKEVAELSSWESECLKLRNNYLIELAALDENYWDHLSELFARLRGNKTSQDRKPPIKTEAKSRPTTNVQPKRSRPISQENVRIRYKVGNTYKNQSPTSLNPAKKDTPRSSQKVMTPIPSNSSENRNAYPSPFKLVCEDLADTPKPTNVRKSTDDPSSLPRKAITLESESSSDEVALNSEEEQKYNPPPNLSPPTESINSVPSDLKQGGNVILFGMNRDGSCAGKNKYPNSSYNYLEHEYSEIISGYYHNAVIDKQGVLRMFGNGNLGQLGNVNLNSTFTPQLVSHPLREVPISMVACGWLHTICVTKTGQVFTWGFNGDGQLGLGDFYDRSWPVMVNDMDSVNYVAAGYLHSACIKNGELYMWGANPDGRLFKQPMQIKHKVFRKERSPIKIVEISNVVEIALGVSHSLALTSNGDVYTCGSTDHGQLGMGANYEVYSALFKIPLFGYMIKAAKIKCGDGYSAILDSQKHLYTFGKGTYGRLGLGHDMDVLTPELVSKTLQFIDISCGGRHMMGIDINGETYAWGYGFYFQLGTMSQEDSMVPICINLSSTSGRWAGKISCGYYHSAIQTL</sequence>
<evidence type="ECO:0000256" key="7">
    <source>
        <dbReference type="SAM" id="MobiDB-lite"/>
    </source>
</evidence>
<dbReference type="SMART" id="SM00129">
    <property type="entry name" value="KISc"/>
    <property type="match status" value="1"/>
</dbReference>
<feature type="repeat" description="RCC1" evidence="5">
    <location>
        <begin position="923"/>
        <end position="972"/>
    </location>
</feature>
<evidence type="ECO:0000256" key="3">
    <source>
        <dbReference type="ARBA" id="ARBA00023054"/>
    </source>
</evidence>
<dbReference type="GO" id="GO:0007018">
    <property type="term" value="P:microtubule-based movement"/>
    <property type="evidence" value="ECO:0007669"/>
    <property type="project" value="InterPro"/>
</dbReference>
<feature type="repeat" description="RCC1" evidence="5">
    <location>
        <begin position="710"/>
        <end position="762"/>
    </location>
</feature>
<feature type="compositionally biased region" description="Polar residues" evidence="7">
    <location>
        <begin position="517"/>
        <end position="534"/>
    </location>
</feature>
<dbReference type="Pfam" id="PF00225">
    <property type="entry name" value="Kinesin"/>
    <property type="match status" value="1"/>
</dbReference>
<evidence type="ECO:0000256" key="2">
    <source>
        <dbReference type="ARBA" id="ARBA00022840"/>
    </source>
</evidence>
<feature type="repeat" description="RCC1" evidence="5">
    <location>
        <begin position="973"/>
        <end position="1025"/>
    </location>
</feature>
<dbReference type="EMBL" id="CAJZBQ010000063">
    <property type="protein sequence ID" value="CAG9335929.1"/>
    <property type="molecule type" value="Genomic_DNA"/>
</dbReference>
<feature type="repeat" description="RCC1" evidence="5">
    <location>
        <begin position="869"/>
        <end position="922"/>
    </location>
</feature>
<dbReference type="Pfam" id="PF00415">
    <property type="entry name" value="RCC1"/>
    <property type="match status" value="4"/>
</dbReference>
<feature type="compositionally biased region" description="Polar residues" evidence="7">
    <location>
        <begin position="562"/>
        <end position="581"/>
    </location>
</feature>
<name>A0AAU9KGL2_9CILI</name>
<protein>
    <recommendedName>
        <fullName evidence="8">Kinesin motor domain-containing protein</fullName>
    </recommendedName>
</protein>
<feature type="compositionally biased region" description="Polar residues" evidence="7">
    <location>
        <begin position="646"/>
        <end position="655"/>
    </location>
</feature>
<organism evidence="9 10">
    <name type="scientific">Blepharisma stoltei</name>
    <dbReference type="NCBI Taxonomy" id="1481888"/>
    <lineage>
        <taxon>Eukaryota</taxon>
        <taxon>Sar</taxon>
        <taxon>Alveolata</taxon>
        <taxon>Ciliophora</taxon>
        <taxon>Postciliodesmatophora</taxon>
        <taxon>Heterotrichea</taxon>
        <taxon>Heterotrichida</taxon>
        <taxon>Blepharismidae</taxon>
        <taxon>Blepharisma</taxon>
    </lineage>
</organism>
<keyword evidence="4 6" id="KW-0505">Motor protein</keyword>
<feature type="compositionally biased region" description="Polar residues" evidence="7">
    <location>
        <begin position="544"/>
        <end position="554"/>
    </location>
</feature>
<dbReference type="PROSITE" id="PS00411">
    <property type="entry name" value="KINESIN_MOTOR_1"/>
    <property type="match status" value="1"/>
</dbReference>
<gene>
    <name evidence="9" type="ORF">BSTOLATCC_MIC65246</name>
</gene>